<dbReference type="EMBL" id="KB202050">
    <property type="protein sequence ID" value="ESO92626.1"/>
    <property type="molecule type" value="Genomic_DNA"/>
</dbReference>
<dbReference type="Proteomes" id="UP000030746">
    <property type="component" value="Unassembled WGS sequence"/>
</dbReference>
<gene>
    <name evidence="9" type="ORF">LOTGIDRAFT_162544</name>
</gene>
<feature type="chain" id="PRO_5004716642" description="Chitin-binding type-2 domain-containing protein" evidence="7">
    <location>
        <begin position="20"/>
        <end position="602"/>
    </location>
</feature>
<dbReference type="OrthoDB" id="6020543at2759"/>
<evidence type="ECO:0000313" key="10">
    <source>
        <dbReference type="Proteomes" id="UP000030746"/>
    </source>
</evidence>
<evidence type="ECO:0000256" key="2">
    <source>
        <dbReference type="ARBA" id="ARBA00022729"/>
    </source>
</evidence>
<evidence type="ECO:0000313" key="9">
    <source>
        <dbReference type="EMBL" id="ESO92626.1"/>
    </source>
</evidence>
<dbReference type="GO" id="GO:0008061">
    <property type="term" value="F:chitin binding"/>
    <property type="evidence" value="ECO:0007669"/>
    <property type="project" value="UniProtKB-KW"/>
</dbReference>
<dbReference type="PANTHER" id="PTHR23301:SF0">
    <property type="entry name" value="CHITIN-BINDING TYPE-2 DOMAIN-CONTAINING PROTEIN-RELATED"/>
    <property type="match status" value="1"/>
</dbReference>
<feature type="region of interest" description="Disordered" evidence="6">
    <location>
        <begin position="36"/>
        <end position="76"/>
    </location>
</feature>
<dbReference type="AlphaFoldDB" id="V4AGU2"/>
<organism evidence="9 10">
    <name type="scientific">Lottia gigantea</name>
    <name type="common">Giant owl limpet</name>
    <dbReference type="NCBI Taxonomy" id="225164"/>
    <lineage>
        <taxon>Eukaryota</taxon>
        <taxon>Metazoa</taxon>
        <taxon>Spiralia</taxon>
        <taxon>Lophotrochozoa</taxon>
        <taxon>Mollusca</taxon>
        <taxon>Gastropoda</taxon>
        <taxon>Patellogastropoda</taxon>
        <taxon>Lottioidea</taxon>
        <taxon>Lottiidae</taxon>
        <taxon>Lottia</taxon>
    </lineage>
</organism>
<evidence type="ECO:0000256" key="6">
    <source>
        <dbReference type="SAM" id="MobiDB-lite"/>
    </source>
</evidence>
<keyword evidence="3" id="KW-0677">Repeat</keyword>
<dbReference type="SMART" id="SM00494">
    <property type="entry name" value="ChtBD2"/>
    <property type="match status" value="5"/>
</dbReference>
<keyword evidence="4" id="KW-1015">Disulfide bond</keyword>
<name>V4AGU2_LOTGI</name>
<evidence type="ECO:0000256" key="4">
    <source>
        <dbReference type="ARBA" id="ARBA00023157"/>
    </source>
</evidence>
<feature type="domain" description="Chitin-binding type-2" evidence="8">
    <location>
        <begin position="486"/>
        <end position="539"/>
    </location>
</feature>
<sequence>MHLGSIYLMVVLLIYFAYTDDRKERENVDVINPEENLVQDDEQYVGDSTENIEKSGSEEEEEDKEAIEEEEDEEEELNYRYIPEPAQDIVDNGKKYIQVHCSFKQDESLIRHPSNCSRYFVCSYGVVEEMPVCDDGEVFSIQVSECVKKGSENDDCDKLPFDSPPEITRGTQPSLIWHPRHKSPRSQFRQPTTLQMKVPHIELESFTCSATGKVLSHHSENCAWYYNCSAHPDAVMQTFYSGFIMECPYPQLFSTETKQCEDFEDVKCGDRYEPKSPCDYRANHCHETSHCIPCWVRYASCLELPDGLNPWSELEWKPFFVECYKERTVFQGVCDKSAVFSPLTRACETPYSIPRQHGGWRPVCDGRRDGIYADEYGRCDIYYVCKGYIFTGFFRCEKGEMFNPVISICQKPEAVPYPCGDLEMPNICESSLNGYHLDMFGRCTHYFECKDQQLEGISMCPSGIFNPELQICESSRDQPKPCGNLTNLCTHKNDGFHSDENDCTKVFQCERGLTMTSYDCSGSVRTECDVCNTPTECNDKPNGLYPNLKEGVGYYYDCVRSQIQNHYKCDKEKGGPIFNPVKQRCFYPEDLCKEVFSLKIAW</sequence>
<keyword evidence="10" id="KW-1185">Reference proteome</keyword>
<dbReference type="RefSeq" id="XP_009056767.1">
    <property type="nucleotide sequence ID" value="XM_009058519.1"/>
</dbReference>
<feature type="compositionally biased region" description="Acidic residues" evidence="6">
    <location>
        <begin position="58"/>
        <end position="76"/>
    </location>
</feature>
<dbReference type="SUPFAM" id="SSF57625">
    <property type="entry name" value="Invertebrate chitin-binding proteins"/>
    <property type="match status" value="3"/>
</dbReference>
<dbReference type="PROSITE" id="PS50940">
    <property type="entry name" value="CHIT_BIND_II"/>
    <property type="match status" value="5"/>
</dbReference>
<feature type="signal peptide" evidence="7">
    <location>
        <begin position="1"/>
        <end position="19"/>
    </location>
</feature>
<dbReference type="CTD" id="20239043"/>
<keyword evidence="5" id="KW-0325">Glycoprotein</keyword>
<protein>
    <recommendedName>
        <fullName evidence="8">Chitin-binding type-2 domain-containing protein</fullName>
    </recommendedName>
</protein>
<dbReference type="Pfam" id="PF01607">
    <property type="entry name" value="CBM_14"/>
    <property type="match status" value="3"/>
</dbReference>
<dbReference type="InterPro" id="IPR036508">
    <property type="entry name" value="Chitin-bd_dom_sf"/>
</dbReference>
<proteinExistence type="predicted"/>
<keyword evidence="1" id="KW-0147">Chitin-binding</keyword>
<feature type="domain" description="Chitin-binding type-2" evidence="8">
    <location>
        <begin position="425"/>
        <end position="484"/>
    </location>
</feature>
<feature type="domain" description="Chitin-binding type-2" evidence="8">
    <location>
        <begin position="361"/>
        <end position="421"/>
    </location>
</feature>
<dbReference type="HOGENOM" id="CLU_453643_0_0_1"/>
<evidence type="ECO:0000259" key="8">
    <source>
        <dbReference type="PROSITE" id="PS50940"/>
    </source>
</evidence>
<dbReference type="KEGG" id="lgi:LOTGIDRAFT_162544"/>
<dbReference type="PANTHER" id="PTHR23301">
    <property type="entry name" value="CHITIN BINDING PERITROPHIN-A"/>
    <property type="match status" value="1"/>
</dbReference>
<dbReference type="InterPro" id="IPR002557">
    <property type="entry name" value="Chitin-bd_dom"/>
</dbReference>
<dbReference type="GO" id="GO:0005576">
    <property type="term" value="C:extracellular region"/>
    <property type="evidence" value="ECO:0007669"/>
    <property type="project" value="InterPro"/>
</dbReference>
<feature type="domain" description="Chitin-binding type-2" evidence="8">
    <location>
        <begin position="98"/>
        <end position="158"/>
    </location>
</feature>
<evidence type="ECO:0000256" key="5">
    <source>
        <dbReference type="ARBA" id="ARBA00023180"/>
    </source>
</evidence>
<keyword evidence="2 7" id="KW-0732">Signal</keyword>
<dbReference type="GeneID" id="20239043"/>
<feature type="domain" description="Chitin-binding type-2" evidence="8">
    <location>
        <begin position="205"/>
        <end position="270"/>
    </location>
</feature>
<reference evidence="9 10" key="1">
    <citation type="journal article" date="2013" name="Nature">
        <title>Insights into bilaterian evolution from three spiralian genomes.</title>
        <authorList>
            <person name="Simakov O."/>
            <person name="Marletaz F."/>
            <person name="Cho S.J."/>
            <person name="Edsinger-Gonzales E."/>
            <person name="Havlak P."/>
            <person name="Hellsten U."/>
            <person name="Kuo D.H."/>
            <person name="Larsson T."/>
            <person name="Lv J."/>
            <person name="Arendt D."/>
            <person name="Savage R."/>
            <person name="Osoegawa K."/>
            <person name="de Jong P."/>
            <person name="Grimwood J."/>
            <person name="Chapman J.A."/>
            <person name="Shapiro H."/>
            <person name="Aerts A."/>
            <person name="Otillar R.P."/>
            <person name="Terry A.Y."/>
            <person name="Boore J.L."/>
            <person name="Grigoriev I.V."/>
            <person name="Lindberg D.R."/>
            <person name="Seaver E.C."/>
            <person name="Weisblat D.A."/>
            <person name="Putnam N.H."/>
            <person name="Rokhsar D.S."/>
        </authorList>
    </citation>
    <scope>NUCLEOTIDE SEQUENCE [LARGE SCALE GENOMIC DNA]</scope>
</reference>
<accession>V4AGU2</accession>
<dbReference type="Gene3D" id="2.170.140.10">
    <property type="entry name" value="Chitin binding domain"/>
    <property type="match status" value="2"/>
</dbReference>
<evidence type="ECO:0000256" key="3">
    <source>
        <dbReference type="ARBA" id="ARBA00022737"/>
    </source>
</evidence>
<evidence type="ECO:0000256" key="7">
    <source>
        <dbReference type="SAM" id="SignalP"/>
    </source>
</evidence>
<dbReference type="OMA" id="NGHICID"/>
<dbReference type="InterPro" id="IPR051940">
    <property type="entry name" value="Chitin_bind-dev_reg"/>
</dbReference>
<evidence type="ECO:0000256" key="1">
    <source>
        <dbReference type="ARBA" id="ARBA00022669"/>
    </source>
</evidence>